<name>A0A2S8GLW4_9BACT</name>
<dbReference type="Gene3D" id="3.30.1950.10">
    <property type="entry name" value="wza like domain"/>
    <property type="match status" value="2"/>
</dbReference>
<dbReference type="Proteomes" id="UP000237819">
    <property type="component" value="Unassembled WGS sequence"/>
</dbReference>
<feature type="domain" description="Polysaccharide export protein N-terminal" evidence="2">
    <location>
        <begin position="107"/>
        <end position="192"/>
    </location>
</feature>
<dbReference type="GO" id="GO:0015159">
    <property type="term" value="F:polysaccharide transmembrane transporter activity"/>
    <property type="evidence" value="ECO:0007669"/>
    <property type="project" value="InterPro"/>
</dbReference>
<evidence type="ECO:0000313" key="4">
    <source>
        <dbReference type="Proteomes" id="UP000237819"/>
    </source>
</evidence>
<proteinExistence type="predicted"/>
<dbReference type="EMBL" id="PUHZ01000014">
    <property type="protein sequence ID" value="PQO45429.1"/>
    <property type="molecule type" value="Genomic_DNA"/>
</dbReference>
<dbReference type="PANTHER" id="PTHR33619">
    <property type="entry name" value="POLYSACCHARIDE EXPORT PROTEIN GFCE-RELATED"/>
    <property type="match status" value="1"/>
</dbReference>
<keyword evidence="1" id="KW-0732">Signal</keyword>
<dbReference type="Pfam" id="PF02563">
    <property type="entry name" value="Poly_export"/>
    <property type="match status" value="2"/>
</dbReference>
<feature type="domain" description="Polysaccharide export protein N-terminal" evidence="2">
    <location>
        <begin position="198"/>
        <end position="252"/>
    </location>
</feature>
<accession>A0A2S8GLW4</accession>
<dbReference type="AlphaFoldDB" id="A0A2S8GLW4"/>
<evidence type="ECO:0000313" key="3">
    <source>
        <dbReference type="EMBL" id="PQO45429.1"/>
    </source>
</evidence>
<dbReference type="InterPro" id="IPR003715">
    <property type="entry name" value="Poly_export_N"/>
</dbReference>
<reference evidence="3 4" key="1">
    <citation type="submission" date="2018-02" db="EMBL/GenBank/DDBJ databases">
        <title>Comparative genomes isolates from brazilian mangrove.</title>
        <authorList>
            <person name="Araujo J.E."/>
            <person name="Taketani R.G."/>
            <person name="Silva M.C.P."/>
            <person name="Loureco M.V."/>
            <person name="Andreote F.D."/>
        </authorList>
    </citation>
    <scope>NUCLEOTIDE SEQUENCE [LARGE SCALE GENOMIC DNA]</scope>
    <source>
        <strain evidence="3 4">Nap-Phe MGV</strain>
    </source>
</reference>
<protein>
    <recommendedName>
        <fullName evidence="2">Polysaccharide export protein N-terminal domain-containing protein</fullName>
    </recommendedName>
</protein>
<evidence type="ECO:0000259" key="2">
    <source>
        <dbReference type="Pfam" id="PF02563"/>
    </source>
</evidence>
<dbReference type="PANTHER" id="PTHR33619:SF3">
    <property type="entry name" value="POLYSACCHARIDE EXPORT PROTEIN GFCE-RELATED"/>
    <property type="match status" value="1"/>
</dbReference>
<comment type="caution">
    <text evidence="3">The sequence shown here is derived from an EMBL/GenBank/DDBJ whole genome shotgun (WGS) entry which is preliminary data.</text>
</comment>
<dbReference type="Gene3D" id="3.10.560.10">
    <property type="entry name" value="Outer membrane lipoprotein wza domain like"/>
    <property type="match status" value="1"/>
</dbReference>
<gene>
    <name evidence="3" type="ORF">C5Y93_13335</name>
</gene>
<dbReference type="InterPro" id="IPR049712">
    <property type="entry name" value="Poly_export"/>
</dbReference>
<evidence type="ECO:0000256" key="1">
    <source>
        <dbReference type="ARBA" id="ARBA00022729"/>
    </source>
</evidence>
<sequence>MCTDFLRRDKQFSALSLPQSAKTQSILRLGFMKTPTYPFAALFAVLVSSFMGCQMLSRSVDQYIDDPQHNAPVYPEMPKELQMVTMPDYVIEPPDLLTIQAVNLIPKAPYTLHALDSIMIETSGLPPEAPVVGEYTVGIDGTITLGFGYDEQTIGGAYRPLRVAGMTLSEAQAVIRERLAVHVLNPVVWVRLTGISAQQEISGEHLVAPDGTITLGSYGRVRVVGLTVDQTKHAVESFLSNRFANPEVAVDVFGYNSKVYYVVLQGAGLGDRVVPIPVTGNETALDALSQIESLSAANSTKMWIARPGANSQCGDQILPIDWQGITQRGDVATNYQLMPGDRVFVAENKLVAFDTALGKLISPIERVLGVTLLGASTARTINNYDNTSNINNF</sequence>
<organism evidence="3 4">
    <name type="scientific">Blastopirellula marina</name>
    <dbReference type="NCBI Taxonomy" id="124"/>
    <lineage>
        <taxon>Bacteria</taxon>
        <taxon>Pseudomonadati</taxon>
        <taxon>Planctomycetota</taxon>
        <taxon>Planctomycetia</taxon>
        <taxon>Pirellulales</taxon>
        <taxon>Pirellulaceae</taxon>
        <taxon>Blastopirellula</taxon>
    </lineage>
</organism>